<evidence type="ECO:0000313" key="2">
    <source>
        <dbReference type="EMBL" id="SDH02774.1"/>
    </source>
</evidence>
<dbReference type="Proteomes" id="UP000198779">
    <property type="component" value="Unassembled WGS sequence"/>
</dbReference>
<name>A0A1G7Z2A0_9BACT</name>
<keyword evidence="1" id="KW-0472">Membrane</keyword>
<keyword evidence="1" id="KW-1133">Transmembrane helix</keyword>
<proteinExistence type="predicted"/>
<gene>
    <name evidence="2" type="ORF">SAMN04487901_11511</name>
</gene>
<feature type="transmembrane region" description="Helical" evidence="1">
    <location>
        <begin position="63"/>
        <end position="86"/>
    </location>
</feature>
<dbReference type="STRING" id="645274.SAMN04487901_11511"/>
<reference evidence="3" key="1">
    <citation type="submission" date="2016-10" db="EMBL/GenBank/DDBJ databases">
        <authorList>
            <person name="Varghese N."/>
            <person name="Submissions S."/>
        </authorList>
    </citation>
    <scope>NUCLEOTIDE SEQUENCE [LARGE SCALE GENOMIC DNA]</scope>
    <source>
        <strain evidence="3">BP1-148</strain>
    </source>
</reference>
<evidence type="ECO:0000256" key="1">
    <source>
        <dbReference type="SAM" id="Phobius"/>
    </source>
</evidence>
<dbReference type="AlphaFoldDB" id="A0A1G7Z2A0"/>
<accession>A0A1G7Z2A0</accession>
<dbReference type="EMBL" id="FNCQ01000015">
    <property type="protein sequence ID" value="SDH02774.1"/>
    <property type="molecule type" value="Genomic_DNA"/>
</dbReference>
<keyword evidence="3" id="KW-1185">Reference proteome</keyword>
<keyword evidence="1" id="KW-0812">Transmembrane</keyword>
<sequence>MGLFNRYDLPSRSLESAFREYCDMYCNPKDYSVTEDDCIKYLKDLEKAYKLNYEWNEKRRSNWTWTTLIIGAILTILIPSLVFIWLDSQDSKWTFISTLVSSWIILGLSIWIFNKVDEYLRLSMIYLSKFYPPKNENIEKLFDDYLWKDKMLTEAKSKGIEERRKTYDRIVRMSHPGLDDFKEAIERELINPSEECVFGDVKFGMTAEEIYKTKVFAGLSLNNSNDDISLGFRENYLGRYFAIQDSCVSFQFDNNRLVKSIIYPLLSCVNKEAVIEPFISCCEKLNQYYGNPCNLRRRFKGEGLELVPYDKAVFRVGKKSVLLHIEKSDYIRYNIKIEFLIATSANNCGVDDSNQPFDRSWFDTLRKLHSPKESDSSGPFDDNNIPF</sequence>
<protein>
    <submittedName>
        <fullName evidence="2">Uncharacterized protein</fullName>
    </submittedName>
</protein>
<organism evidence="2 3">
    <name type="scientific">Prevotella communis</name>
    <dbReference type="NCBI Taxonomy" id="2913614"/>
    <lineage>
        <taxon>Bacteria</taxon>
        <taxon>Pseudomonadati</taxon>
        <taxon>Bacteroidota</taxon>
        <taxon>Bacteroidia</taxon>
        <taxon>Bacteroidales</taxon>
        <taxon>Prevotellaceae</taxon>
        <taxon>Prevotella</taxon>
    </lineage>
</organism>
<evidence type="ECO:0000313" key="3">
    <source>
        <dbReference type="Proteomes" id="UP000198779"/>
    </source>
</evidence>
<feature type="transmembrane region" description="Helical" evidence="1">
    <location>
        <begin position="93"/>
        <end position="113"/>
    </location>
</feature>